<dbReference type="AlphaFoldDB" id="A0A0A8XR61"/>
<reference evidence="2" key="1">
    <citation type="submission" date="2014-09" db="EMBL/GenBank/DDBJ databases">
        <authorList>
            <person name="Magalhaes I.L.F."/>
            <person name="Oliveira U."/>
            <person name="Santos F.R."/>
            <person name="Vidigal T.H.D.A."/>
            <person name="Brescovit A.D."/>
            <person name="Santos A.J."/>
        </authorList>
    </citation>
    <scope>NUCLEOTIDE SEQUENCE</scope>
    <source>
        <tissue evidence="2">Shoot tissue taken approximately 20 cm above the soil surface</tissue>
    </source>
</reference>
<sequence>MRAVTVDRREKGNITGQGHNTSTQPVEHKEPSDD</sequence>
<accession>A0A0A8XR61</accession>
<proteinExistence type="predicted"/>
<organism evidence="2">
    <name type="scientific">Arundo donax</name>
    <name type="common">Giant reed</name>
    <name type="synonym">Donax arundinaceus</name>
    <dbReference type="NCBI Taxonomy" id="35708"/>
    <lineage>
        <taxon>Eukaryota</taxon>
        <taxon>Viridiplantae</taxon>
        <taxon>Streptophyta</taxon>
        <taxon>Embryophyta</taxon>
        <taxon>Tracheophyta</taxon>
        <taxon>Spermatophyta</taxon>
        <taxon>Magnoliopsida</taxon>
        <taxon>Liliopsida</taxon>
        <taxon>Poales</taxon>
        <taxon>Poaceae</taxon>
        <taxon>PACMAD clade</taxon>
        <taxon>Arundinoideae</taxon>
        <taxon>Arundineae</taxon>
        <taxon>Arundo</taxon>
    </lineage>
</organism>
<feature type="region of interest" description="Disordered" evidence="1">
    <location>
        <begin position="1"/>
        <end position="34"/>
    </location>
</feature>
<name>A0A0A8XR61_ARUDO</name>
<feature type="compositionally biased region" description="Basic and acidic residues" evidence="1">
    <location>
        <begin position="1"/>
        <end position="12"/>
    </location>
</feature>
<feature type="compositionally biased region" description="Polar residues" evidence="1">
    <location>
        <begin position="14"/>
        <end position="25"/>
    </location>
</feature>
<evidence type="ECO:0000256" key="1">
    <source>
        <dbReference type="SAM" id="MobiDB-lite"/>
    </source>
</evidence>
<evidence type="ECO:0000313" key="2">
    <source>
        <dbReference type="EMBL" id="JAD16429.1"/>
    </source>
</evidence>
<reference evidence="2" key="2">
    <citation type="journal article" date="2015" name="Data Brief">
        <title>Shoot transcriptome of the giant reed, Arundo donax.</title>
        <authorList>
            <person name="Barrero R.A."/>
            <person name="Guerrero F.D."/>
            <person name="Moolhuijzen P."/>
            <person name="Goolsby J.A."/>
            <person name="Tidwell J."/>
            <person name="Bellgard S.E."/>
            <person name="Bellgard M.I."/>
        </authorList>
    </citation>
    <scope>NUCLEOTIDE SEQUENCE</scope>
    <source>
        <tissue evidence="2">Shoot tissue taken approximately 20 cm above the soil surface</tissue>
    </source>
</reference>
<protein>
    <submittedName>
        <fullName evidence="2">Uncharacterized protein</fullName>
    </submittedName>
</protein>
<dbReference type="EMBL" id="GBRH01281466">
    <property type="protein sequence ID" value="JAD16429.1"/>
    <property type="molecule type" value="Transcribed_RNA"/>
</dbReference>